<dbReference type="EMBL" id="PRDW01000011">
    <property type="protein sequence ID" value="PPB82945.1"/>
    <property type="molecule type" value="Genomic_DNA"/>
</dbReference>
<keyword evidence="4" id="KW-1185">Reference proteome</keyword>
<evidence type="ECO:0000313" key="3">
    <source>
        <dbReference type="EMBL" id="PPB82945.1"/>
    </source>
</evidence>
<dbReference type="PANTHER" id="PTHR30482">
    <property type="entry name" value="HIGH-AFFINITY BRANCHED-CHAIN AMINO ACID TRANSPORT SYSTEM PERMEASE"/>
    <property type="match status" value="1"/>
</dbReference>
<evidence type="ECO:0000256" key="1">
    <source>
        <dbReference type="SAM" id="MobiDB-lite"/>
    </source>
</evidence>
<reference evidence="3 4" key="1">
    <citation type="submission" date="2018-01" db="EMBL/GenBank/DDBJ databases">
        <title>Genomic Encyclopedia of Type Strains, Phase III (KMG-III): the genomes of soil and plant-associated and newly described type strains.</title>
        <authorList>
            <person name="Whitman W."/>
        </authorList>
    </citation>
    <scope>NUCLEOTIDE SEQUENCE [LARGE SCALE GENOMIC DNA]</scope>
    <source>
        <strain evidence="3 4">HKI456</strain>
    </source>
</reference>
<feature type="transmembrane region" description="Helical" evidence="2">
    <location>
        <begin position="40"/>
        <end position="63"/>
    </location>
</feature>
<dbReference type="GO" id="GO:0005886">
    <property type="term" value="C:plasma membrane"/>
    <property type="evidence" value="ECO:0007669"/>
    <property type="project" value="TreeGrafter"/>
</dbReference>
<accession>A0A2P5K8K2</accession>
<evidence type="ECO:0000313" key="4">
    <source>
        <dbReference type="Proteomes" id="UP000243096"/>
    </source>
</evidence>
<dbReference type="GO" id="GO:0015658">
    <property type="term" value="F:branched-chain amino acid transmembrane transporter activity"/>
    <property type="evidence" value="ECO:0007669"/>
    <property type="project" value="InterPro"/>
</dbReference>
<protein>
    <submittedName>
        <fullName evidence="3">Branched-subunit amino acid transport system permease</fullName>
    </submittedName>
</protein>
<gene>
    <name evidence="3" type="ORF">B0O95_1113</name>
</gene>
<feature type="transmembrane region" description="Helical" evidence="2">
    <location>
        <begin position="83"/>
        <end position="100"/>
    </location>
</feature>
<dbReference type="PANTHER" id="PTHR30482:SF10">
    <property type="entry name" value="HIGH-AFFINITY BRANCHED-CHAIN AMINO ACID TRANSPORT PROTEIN BRAE"/>
    <property type="match status" value="1"/>
</dbReference>
<dbReference type="Proteomes" id="UP000243096">
    <property type="component" value="Unassembled WGS sequence"/>
</dbReference>
<dbReference type="InterPro" id="IPR043428">
    <property type="entry name" value="LivM-like"/>
</dbReference>
<sequence>MKIVISCMQRCWPRFRASCTRHLQRTVNPTPFGLNHGIEFLFVAVVGGIKHVWGAVLGAVILMVLQDWLQSLLPKLLGENGNFFKVIVFGVLMVLLLQYARNGVWPIIVRFLPRSRRAQAPQSVQPPLPQRAKPTAGELRPTRGEIAFRGQCIDRLRSHDIVKRGIGRTFHVKLPSTMTVARNCHDWRPSTWNDWRMAQYHGS</sequence>
<dbReference type="AlphaFoldDB" id="A0A2P5K8K2"/>
<feature type="region of interest" description="Disordered" evidence="1">
    <location>
        <begin position="120"/>
        <end position="139"/>
    </location>
</feature>
<proteinExistence type="predicted"/>
<comment type="caution">
    <text evidence="3">The sequence shown here is derived from an EMBL/GenBank/DDBJ whole genome shotgun (WGS) entry which is preliminary data.</text>
</comment>
<keyword evidence="2" id="KW-0812">Transmembrane</keyword>
<name>A0A2P5K8K2_9BURK</name>
<organism evidence="3 4">
    <name type="scientific">Mycetohabitans endofungorum</name>
    <dbReference type="NCBI Taxonomy" id="417203"/>
    <lineage>
        <taxon>Bacteria</taxon>
        <taxon>Pseudomonadati</taxon>
        <taxon>Pseudomonadota</taxon>
        <taxon>Betaproteobacteria</taxon>
        <taxon>Burkholderiales</taxon>
        <taxon>Burkholderiaceae</taxon>
        <taxon>Mycetohabitans</taxon>
    </lineage>
</organism>
<keyword evidence="2" id="KW-1133">Transmembrane helix</keyword>
<keyword evidence="2" id="KW-0472">Membrane</keyword>
<evidence type="ECO:0000256" key="2">
    <source>
        <dbReference type="SAM" id="Phobius"/>
    </source>
</evidence>